<dbReference type="InterPro" id="IPR038765">
    <property type="entry name" value="Papain-like_cys_pep_sf"/>
</dbReference>
<name>A0A9Q1GG76_9CARY</name>
<dbReference type="GO" id="GO:0006508">
    <property type="term" value="P:proteolysis"/>
    <property type="evidence" value="ECO:0007669"/>
    <property type="project" value="UniProtKB-KW"/>
</dbReference>
<evidence type="ECO:0000313" key="6">
    <source>
        <dbReference type="Proteomes" id="UP001153076"/>
    </source>
</evidence>
<comment type="similarity">
    <text evidence="1">Belongs to the peptidase C48 family.</text>
</comment>
<dbReference type="Proteomes" id="UP001153076">
    <property type="component" value="Unassembled WGS sequence"/>
</dbReference>
<sequence length="259" mass="28699">MTVLRFSCATFDTVCLVCLCRISFLWRVLCRMLSNLTEGGVSDIVAIDVKGLVNVVPRNGPGDKAKDYCINEFAIDYYSSLLVARQRLYPKWCRQLIFAKTIELTGAKLAAIGYMLPSTLPKHMSESVSHKVAVMLTVMKIDIYTGASMWDLIHVDCPQQDNGHDCGVLVMIFMDLVALTGHTMCFNQSDIRTLRDKCLADILWGTIRNFPVALLPQLPSSPTDLLYCSLMCCTGAHYSCTLLGGSMPICVLVYPSFTA</sequence>
<gene>
    <name evidence="5" type="ORF">Cgig2_015671</name>
</gene>
<keyword evidence="2" id="KW-0645">Protease</keyword>
<proteinExistence type="inferred from homology"/>
<dbReference type="AlphaFoldDB" id="A0A9Q1GG76"/>
<evidence type="ECO:0000313" key="5">
    <source>
        <dbReference type="EMBL" id="KAJ8420052.1"/>
    </source>
</evidence>
<evidence type="ECO:0000259" key="4">
    <source>
        <dbReference type="Pfam" id="PF02902"/>
    </source>
</evidence>
<dbReference type="InterPro" id="IPR003653">
    <property type="entry name" value="Peptidase_C48_C"/>
</dbReference>
<organism evidence="5 6">
    <name type="scientific">Carnegiea gigantea</name>
    <dbReference type="NCBI Taxonomy" id="171969"/>
    <lineage>
        <taxon>Eukaryota</taxon>
        <taxon>Viridiplantae</taxon>
        <taxon>Streptophyta</taxon>
        <taxon>Embryophyta</taxon>
        <taxon>Tracheophyta</taxon>
        <taxon>Spermatophyta</taxon>
        <taxon>Magnoliopsida</taxon>
        <taxon>eudicotyledons</taxon>
        <taxon>Gunneridae</taxon>
        <taxon>Pentapetalae</taxon>
        <taxon>Caryophyllales</taxon>
        <taxon>Cactineae</taxon>
        <taxon>Cactaceae</taxon>
        <taxon>Cactoideae</taxon>
        <taxon>Echinocereeae</taxon>
        <taxon>Carnegiea</taxon>
    </lineage>
</organism>
<evidence type="ECO:0000256" key="3">
    <source>
        <dbReference type="ARBA" id="ARBA00022801"/>
    </source>
</evidence>
<keyword evidence="6" id="KW-1185">Reference proteome</keyword>
<dbReference type="GO" id="GO:0008234">
    <property type="term" value="F:cysteine-type peptidase activity"/>
    <property type="evidence" value="ECO:0007669"/>
    <property type="project" value="InterPro"/>
</dbReference>
<dbReference type="EMBL" id="JAKOGI010003925">
    <property type="protein sequence ID" value="KAJ8420052.1"/>
    <property type="molecule type" value="Genomic_DNA"/>
</dbReference>
<reference evidence="5" key="1">
    <citation type="submission" date="2022-04" db="EMBL/GenBank/DDBJ databases">
        <title>Carnegiea gigantea Genome sequencing and assembly v2.</title>
        <authorList>
            <person name="Copetti D."/>
            <person name="Sanderson M.J."/>
            <person name="Burquez A."/>
            <person name="Wojciechowski M.F."/>
        </authorList>
    </citation>
    <scope>NUCLEOTIDE SEQUENCE</scope>
    <source>
        <strain evidence="5">SGP5-SGP5p</strain>
        <tissue evidence="5">Aerial part</tissue>
    </source>
</reference>
<accession>A0A9Q1GG76</accession>
<dbReference type="OrthoDB" id="1939479at2759"/>
<comment type="caution">
    <text evidence="5">The sequence shown here is derived from an EMBL/GenBank/DDBJ whole genome shotgun (WGS) entry which is preliminary data.</text>
</comment>
<dbReference type="Pfam" id="PF02902">
    <property type="entry name" value="Peptidase_C48"/>
    <property type="match status" value="1"/>
</dbReference>
<dbReference type="Gene3D" id="3.40.395.10">
    <property type="entry name" value="Adenoviral Proteinase, Chain A"/>
    <property type="match status" value="1"/>
</dbReference>
<dbReference type="SUPFAM" id="SSF54001">
    <property type="entry name" value="Cysteine proteinases"/>
    <property type="match status" value="1"/>
</dbReference>
<feature type="domain" description="Ubiquitin-like protease family profile" evidence="4">
    <location>
        <begin position="154"/>
        <end position="198"/>
    </location>
</feature>
<keyword evidence="3" id="KW-0378">Hydrolase</keyword>
<protein>
    <recommendedName>
        <fullName evidence="4">Ubiquitin-like protease family profile domain-containing protein</fullName>
    </recommendedName>
</protein>
<evidence type="ECO:0000256" key="1">
    <source>
        <dbReference type="ARBA" id="ARBA00005234"/>
    </source>
</evidence>
<evidence type="ECO:0000256" key="2">
    <source>
        <dbReference type="ARBA" id="ARBA00022670"/>
    </source>
</evidence>